<accession>A0ABT2JK84</accession>
<sequence length="47" mass="5040">MPAVLAALPPARAEEFRAEFFAGAERMHAECGIELDFGATLHVADLP</sequence>
<protein>
    <submittedName>
        <fullName evidence="1">Uncharacterized protein</fullName>
    </submittedName>
</protein>
<name>A0ABT2JK84_9PSEU</name>
<gene>
    <name evidence="1" type="ORF">JT362_34645</name>
</gene>
<keyword evidence="2" id="KW-1185">Reference proteome</keyword>
<dbReference type="EMBL" id="JAFFZE010000036">
    <property type="protein sequence ID" value="MCT2588261.1"/>
    <property type="molecule type" value="Genomic_DNA"/>
</dbReference>
<dbReference type="RefSeq" id="WP_260196221.1">
    <property type="nucleotide sequence ID" value="NZ_JAFFZE010000036.1"/>
</dbReference>
<comment type="caution">
    <text evidence="1">The sequence shown here is derived from an EMBL/GenBank/DDBJ whole genome shotgun (WGS) entry which is preliminary data.</text>
</comment>
<reference evidence="1 2" key="1">
    <citation type="submission" date="2021-02" db="EMBL/GenBank/DDBJ databases">
        <title>Actinophytocola xerophila sp. nov., isolated from soil of cotton cropping field.</title>
        <authorList>
            <person name="Huang R."/>
            <person name="Chen X."/>
            <person name="Ge X."/>
            <person name="Liu W."/>
        </authorList>
    </citation>
    <scope>NUCLEOTIDE SEQUENCE [LARGE SCALE GENOMIC DNA]</scope>
    <source>
        <strain evidence="1 2">S1-96</strain>
    </source>
</reference>
<evidence type="ECO:0000313" key="2">
    <source>
        <dbReference type="Proteomes" id="UP001156441"/>
    </source>
</evidence>
<organism evidence="1 2">
    <name type="scientific">Actinophytocola gossypii</name>
    <dbReference type="NCBI Taxonomy" id="2812003"/>
    <lineage>
        <taxon>Bacteria</taxon>
        <taxon>Bacillati</taxon>
        <taxon>Actinomycetota</taxon>
        <taxon>Actinomycetes</taxon>
        <taxon>Pseudonocardiales</taxon>
        <taxon>Pseudonocardiaceae</taxon>
    </lineage>
</organism>
<dbReference type="Proteomes" id="UP001156441">
    <property type="component" value="Unassembled WGS sequence"/>
</dbReference>
<proteinExistence type="predicted"/>
<evidence type="ECO:0000313" key="1">
    <source>
        <dbReference type="EMBL" id="MCT2588261.1"/>
    </source>
</evidence>